<reference evidence="2 3" key="1">
    <citation type="submission" date="2013-08" db="EMBL/GenBank/DDBJ databases">
        <title>The genome sequence of Skermanella stibiiresistens.</title>
        <authorList>
            <person name="Zhu W."/>
            <person name="Wang G."/>
        </authorList>
    </citation>
    <scope>NUCLEOTIDE SEQUENCE [LARGE SCALE GENOMIC DNA]</scope>
    <source>
        <strain evidence="2 3">SB22</strain>
    </source>
</reference>
<feature type="domain" description="DUF4268" evidence="1">
    <location>
        <begin position="1"/>
        <end position="82"/>
    </location>
</feature>
<evidence type="ECO:0000313" key="3">
    <source>
        <dbReference type="Proteomes" id="UP000019486"/>
    </source>
</evidence>
<accession>W9GRH3</accession>
<evidence type="ECO:0000259" key="1">
    <source>
        <dbReference type="Pfam" id="PF14088"/>
    </source>
</evidence>
<sequence length="83" mass="9597">MTYPIGRSGFNLGAVMIRPKKQIQAELHISGDYAKSFFGLLRQQKETVEQELGYWLEWEELTSRQGSRISVYLNDVDPEDESD</sequence>
<name>W9GRH3_9PROT</name>
<proteinExistence type="predicted"/>
<organism evidence="2 3">
    <name type="scientific">Skermanella stibiiresistens SB22</name>
    <dbReference type="NCBI Taxonomy" id="1385369"/>
    <lineage>
        <taxon>Bacteria</taxon>
        <taxon>Pseudomonadati</taxon>
        <taxon>Pseudomonadota</taxon>
        <taxon>Alphaproteobacteria</taxon>
        <taxon>Rhodospirillales</taxon>
        <taxon>Azospirillaceae</taxon>
        <taxon>Skermanella</taxon>
    </lineage>
</organism>
<dbReference type="AlphaFoldDB" id="W9GRH3"/>
<comment type="caution">
    <text evidence="2">The sequence shown here is derived from an EMBL/GenBank/DDBJ whole genome shotgun (WGS) entry which is preliminary data.</text>
</comment>
<dbReference type="EMBL" id="AVFL01000042">
    <property type="protein sequence ID" value="EWY36505.1"/>
    <property type="molecule type" value="Genomic_DNA"/>
</dbReference>
<keyword evidence="3" id="KW-1185">Reference proteome</keyword>
<dbReference type="InterPro" id="IPR025364">
    <property type="entry name" value="DUF4268"/>
</dbReference>
<dbReference type="Pfam" id="PF14088">
    <property type="entry name" value="DUF4268"/>
    <property type="match status" value="1"/>
</dbReference>
<protein>
    <recommendedName>
        <fullName evidence="1">DUF4268 domain-containing protein</fullName>
    </recommendedName>
</protein>
<evidence type="ECO:0000313" key="2">
    <source>
        <dbReference type="EMBL" id="EWY36505.1"/>
    </source>
</evidence>
<gene>
    <name evidence="2" type="ORF">N825_26520</name>
</gene>
<dbReference type="Proteomes" id="UP000019486">
    <property type="component" value="Unassembled WGS sequence"/>
</dbReference>